<evidence type="ECO:0000256" key="1">
    <source>
        <dbReference type="ARBA" id="ARBA00022857"/>
    </source>
</evidence>
<organism evidence="3 4">
    <name type="scientific">Subtercola frigoramans</name>
    <dbReference type="NCBI Taxonomy" id="120298"/>
    <lineage>
        <taxon>Bacteria</taxon>
        <taxon>Bacillati</taxon>
        <taxon>Actinomycetota</taxon>
        <taxon>Actinomycetes</taxon>
        <taxon>Micrococcales</taxon>
        <taxon>Microbacteriaceae</taxon>
        <taxon>Subtercola</taxon>
    </lineage>
</organism>
<comment type="caution">
    <text evidence="3">The sequence shown here is derived from an EMBL/GenBank/DDBJ whole genome shotgun (WGS) entry which is preliminary data.</text>
</comment>
<dbReference type="Pfam" id="PF00107">
    <property type="entry name" value="ADH_zinc_N"/>
    <property type="match status" value="1"/>
</dbReference>
<name>A0ABS2L2F0_9MICO</name>
<dbReference type="RefSeq" id="WP_205107132.1">
    <property type="nucleotide sequence ID" value="NZ_BAAAHT010000013.1"/>
</dbReference>
<evidence type="ECO:0000313" key="3">
    <source>
        <dbReference type="EMBL" id="MBM7471267.1"/>
    </source>
</evidence>
<gene>
    <name evidence="3" type="ORF">JOE66_000901</name>
</gene>
<dbReference type="InterPro" id="IPR051603">
    <property type="entry name" value="Zinc-ADH_QOR/CCCR"/>
</dbReference>
<dbReference type="InterPro" id="IPR013149">
    <property type="entry name" value="ADH-like_C"/>
</dbReference>
<dbReference type="SMART" id="SM00829">
    <property type="entry name" value="PKS_ER"/>
    <property type="match status" value="1"/>
</dbReference>
<dbReference type="Gene3D" id="3.90.180.10">
    <property type="entry name" value="Medium-chain alcohol dehydrogenases, catalytic domain"/>
    <property type="match status" value="1"/>
</dbReference>
<dbReference type="EMBL" id="JAFBBU010000001">
    <property type="protein sequence ID" value="MBM7471267.1"/>
    <property type="molecule type" value="Genomic_DNA"/>
</dbReference>
<dbReference type="Pfam" id="PF08240">
    <property type="entry name" value="ADH_N"/>
    <property type="match status" value="1"/>
</dbReference>
<dbReference type="SUPFAM" id="SSF51735">
    <property type="entry name" value="NAD(P)-binding Rossmann-fold domains"/>
    <property type="match status" value="1"/>
</dbReference>
<dbReference type="InterPro" id="IPR011032">
    <property type="entry name" value="GroES-like_sf"/>
</dbReference>
<dbReference type="PANTHER" id="PTHR44154">
    <property type="entry name" value="QUINONE OXIDOREDUCTASE"/>
    <property type="match status" value="1"/>
</dbReference>
<keyword evidence="3" id="KW-0560">Oxidoreductase</keyword>
<dbReference type="InterPro" id="IPR036291">
    <property type="entry name" value="NAD(P)-bd_dom_sf"/>
</dbReference>
<accession>A0ABS2L2F0</accession>
<evidence type="ECO:0000313" key="4">
    <source>
        <dbReference type="Proteomes" id="UP000776164"/>
    </source>
</evidence>
<protein>
    <submittedName>
        <fullName evidence="3">NADPH2:quinone reductase</fullName>
        <ecNumber evidence="3">1.6.5.5</ecNumber>
    </submittedName>
</protein>
<keyword evidence="4" id="KW-1185">Reference proteome</keyword>
<proteinExistence type="predicted"/>
<evidence type="ECO:0000259" key="2">
    <source>
        <dbReference type="SMART" id="SM00829"/>
    </source>
</evidence>
<feature type="domain" description="Enoyl reductase (ER)" evidence="2">
    <location>
        <begin position="10"/>
        <end position="336"/>
    </location>
</feature>
<dbReference type="GO" id="GO:0003960">
    <property type="term" value="F:quinone reductase (NADPH) activity"/>
    <property type="evidence" value="ECO:0007669"/>
    <property type="project" value="UniProtKB-EC"/>
</dbReference>
<dbReference type="InterPro" id="IPR013154">
    <property type="entry name" value="ADH-like_N"/>
</dbReference>
<dbReference type="Proteomes" id="UP000776164">
    <property type="component" value="Unassembled WGS sequence"/>
</dbReference>
<dbReference type="CDD" id="cd08253">
    <property type="entry name" value="zeta_crystallin"/>
    <property type="match status" value="1"/>
</dbReference>
<keyword evidence="1" id="KW-0521">NADP</keyword>
<dbReference type="SUPFAM" id="SSF50129">
    <property type="entry name" value="GroES-like"/>
    <property type="match status" value="1"/>
</dbReference>
<dbReference type="Gene3D" id="3.40.50.720">
    <property type="entry name" value="NAD(P)-binding Rossmann-like Domain"/>
    <property type="match status" value="1"/>
</dbReference>
<sequence>MRAIIYSRPGAAEVLQLVERDIPPVGHGEVRVRIAVSGVNPTDWKSRAGSAGVAHFDPPQVPGQDGAGVVDAIGDGVLRCAVGDRVWLRDAAFTRPTGTSADYVVLPQVLVNDLPPGVSFDVGASLGIPALTAHRALTAREGGPERLAPATLVGQTVLVAGGAGAVGHAAIQLAAWAGATVVTTVSSAAKADLAWRAGAHHVINYREENLIARVQELVPRGVDVIVEVNPLANLAADVEVLATGGTIAIYVSGDPDGVVVPARASMTKNVRYQFILTYTTSEVQKGNAVAAVSAAAADGALGVGEESGLPIIRFALEETAEAHRAVEGGFVGKVLIDVQPRGVGTQSLADGQSVMAPDGDAW</sequence>
<dbReference type="InterPro" id="IPR020843">
    <property type="entry name" value="ER"/>
</dbReference>
<dbReference type="PANTHER" id="PTHR44154:SF1">
    <property type="entry name" value="QUINONE OXIDOREDUCTASE"/>
    <property type="match status" value="1"/>
</dbReference>
<reference evidence="3 4" key="1">
    <citation type="submission" date="2021-01" db="EMBL/GenBank/DDBJ databases">
        <title>Sequencing the genomes of 1000 actinobacteria strains.</title>
        <authorList>
            <person name="Klenk H.-P."/>
        </authorList>
    </citation>
    <scope>NUCLEOTIDE SEQUENCE [LARGE SCALE GENOMIC DNA]</scope>
    <source>
        <strain evidence="3 4">DSM 13057</strain>
    </source>
</reference>
<dbReference type="EC" id="1.6.5.5" evidence="3"/>